<protein>
    <submittedName>
        <fullName evidence="3">Uncharacterized protein</fullName>
    </submittedName>
</protein>
<sequence length="99" mass="11241">MFCAFHLVSVDLHGTFSALGTHNIQSSRRVDRTQFTHRNRGDGVNSLRVSGRFFGKGHQGFKGFAIKLRFRCEVRDTFVAINTGLVIGFGILMHFHRFV</sequence>
<dbReference type="AlphaFoldDB" id="A0A655P759"/>
<feature type="transmembrane region" description="Helical" evidence="1">
    <location>
        <begin position="77"/>
        <end position="96"/>
    </location>
</feature>
<evidence type="ECO:0000313" key="4">
    <source>
        <dbReference type="Proteomes" id="UP000041770"/>
    </source>
</evidence>
<dbReference type="Proteomes" id="UP000044806">
    <property type="component" value="Unassembled WGS sequence"/>
</dbReference>
<evidence type="ECO:0000313" key="2">
    <source>
        <dbReference type="EMBL" id="CRZ81886.1"/>
    </source>
</evidence>
<keyword evidence="1" id="KW-0812">Transmembrane</keyword>
<dbReference type="EMBL" id="CWOW01000001">
    <property type="protein sequence ID" value="CRZ81886.1"/>
    <property type="molecule type" value="Genomic_DNA"/>
</dbReference>
<name>A0A655P759_VIBCL</name>
<dbReference type="EMBL" id="CWQY01000013">
    <property type="protein sequence ID" value="CSC74811.1"/>
    <property type="molecule type" value="Genomic_DNA"/>
</dbReference>
<keyword evidence="1" id="KW-0472">Membrane</keyword>
<reference evidence="4 5" key="1">
    <citation type="submission" date="2015-07" db="EMBL/GenBank/DDBJ databases">
        <authorList>
            <consortium name="Pathogen Informatics"/>
        </authorList>
    </citation>
    <scope>NUCLEOTIDE SEQUENCE [LARGE SCALE GENOMIC DNA]</scope>
    <source>
        <strain evidence="3 4">A316</strain>
        <strain evidence="2 5">A51</strain>
    </source>
</reference>
<gene>
    <name evidence="2" type="ORF">ERS013165_00258</name>
    <name evidence="3" type="ORF">ERS013200_02177</name>
</gene>
<evidence type="ECO:0000313" key="5">
    <source>
        <dbReference type="Proteomes" id="UP000044806"/>
    </source>
</evidence>
<organism evidence="3 4">
    <name type="scientific">Vibrio cholerae</name>
    <dbReference type="NCBI Taxonomy" id="666"/>
    <lineage>
        <taxon>Bacteria</taxon>
        <taxon>Pseudomonadati</taxon>
        <taxon>Pseudomonadota</taxon>
        <taxon>Gammaproteobacteria</taxon>
        <taxon>Vibrionales</taxon>
        <taxon>Vibrionaceae</taxon>
        <taxon>Vibrio</taxon>
    </lineage>
</organism>
<dbReference type="Proteomes" id="UP000041770">
    <property type="component" value="Unassembled WGS sequence"/>
</dbReference>
<accession>A0A655P759</accession>
<proteinExistence type="predicted"/>
<evidence type="ECO:0000256" key="1">
    <source>
        <dbReference type="SAM" id="Phobius"/>
    </source>
</evidence>
<evidence type="ECO:0000313" key="3">
    <source>
        <dbReference type="EMBL" id="CSC74811.1"/>
    </source>
</evidence>
<keyword evidence="1" id="KW-1133">Transmembrane helix</keyword>